<proteinExistence type="predicted"/>
<dbReference type="AlphaFoldDB" id="A0A2P5K8M2"/>
<dbReference type="OrthoDB" id="5292592at2"/>
<evidence type="ECO:0000313" key="2">
    <source>
        <dbReference type="Proteomes" id="UP000243096"/>
    </source>
</evidence>
<protein>
    <submittedName>
        <fullName evidence="1">Uncharacterized protein</fullName>
    </submittedName>
</protein>
<dbReference type="Proteomes" id="UP000243096">
    <property type="component" value="Unassembled WGS sequence"/>
</dbReference>
<reference evidence="1 2" key="1">
    <citation type="submission" date="2018-01" db="EMBL/GenBank/DDBJ databases">
        <title>Genomic Encyclopedia of Type Strains, Phase III (KMG-III): the genomes of soil and plant-associated and newly described type strains.</title>
        <authorList>
            <person name="Whitman W."/>
        </authorList>
    </citation>
    <scope>NUCLEOTIDE SEQUENCE [LARGE SCALE GENOMIC DNA]</scope>
    <source>
        <strain evidence="1 2">HKI456</strain>
    </source>
</reference>
<organism evidence="1 2">
    <name type="scientific">Mycetohabitans endofungorum</name>
    <dbReference type="NCBI Taxonomy" id="417203"/>
    <lineage>
        <taxon>Bacteria</taxon>
        <taxon>Pseudomonadati</taxon>
        <taxon>Pseudomonadota</taxon>
        <taxon>Betaproteobacteria</taxon>
        <taxon>Burkholderiales</taxon>
        <taxon>Burkholderiaceae</taxon>
        <taxon>Mycetohabitans</taxon>
    </lineage>
</organism>
<accession>A0A2P5K8M2</accession>
<name>A0A2P5K8M2_9BURK</name>
<gene>
    <name evidence="1" type="ORF">B0O95_11021</name>
</gene>
<sequence length="87" mass="9163">MIGADFVAWADHPVEPLFALHARSLGLATADTAIFPSMVSRAVMASVSAARHVDTDAPVSRLAALKAVSSGYPFNDGDTSHDRRRAA</sequence>
<comment type="caution">
    <text evidence="1">The sequence shown here is derived from an EMBL/GenBank/DDBJ whole genome shotgun (WGS) entry which is preliminary data.</text>
</comment>
<evidence type="ECO:0000313" key="1">
    <source>
        <dbReference type="EMBL" id="PPB83069.1"/>
    </source>
</evidence>
<dbReference type="EMBL" id="PRDW01000010">
    <property type="protein sequence ID" value="PPB83069.1"/>
    <property type="molecule type" value="Genomic_DNA"/>
</dbReference>
<keyword evidence="2" id="KW-1185">Reference proteome</keyword>